<gene>
    <name evidence="10" type="ORF">SPHA_45751</name>
</gene>
<keyword evidence="8" id="KW-0472">Membrane</keyword>
<feature type="domain" description="MI" evidence="9">
    <location>
        <begin position="71"/>
        <end position="192"/>
    </location>
</feature>
<dbReference type="GO" id="GO:0005634">
    <property type="term" value="C:nucleus"/>
    <property type="evidence" value="ECO:0007669"/>
    <property type="project" value="TreeGrafter"/>
</dbReference>
<feature type="domain" description="MI" evidence="9">
    <location>
        <begin position="412"/>
        <end position="535"/>
    </location>
</feature>
<dbReference type="PROSITE" id="PS51366">
    <property type="entry name" value="MI"/>
    <property type="match status" value="2"/>
</dbReference>
<keyword evidence="8" id="KW-0812">Transmembrane</keyword>
<evidence type="ECO:0000256" key="4">
    <source>
        <dbReference type="ARBA" id="ARBA00022490"/>
    </source>
</evidence>
<feature type="compositionally biased region" description="Gly residues" evidence="7">
    <location>
        <begin position="19"/>
        <end position="30"/>
    </location>
</feature>
<dbReference type="PANTHER" id="PTHR12626">
    <property type="entry name" value="PROGRAMMED CELL DEATH 4"/>
    <property type="match status" value="1"/>
</dbReference>
<dbReference type="Gene3D" id="1.25.40.180">
    <property type="match status" value="2"/>
</dbReference>
<dbReference type="InterPro" id="IPR016024">
    <property type="entry name" value="ARM-type_fold"/>
</dbReference>
<evidence type="ECO:0000259" key="9">
    <source>
        <dbReference type="PROSITE" id="PS51366"/>
    </source>
</evidence>
<name>A0A812D349_ACAPH</name>
<comment type="subcellular location">
    <subcellularLocation>
        <location evidence="1">Cytoplasm</location>
    </subcellularLocation>
</comment>
<keyword evidence="5" id="KW-0677">Repeat</keyword>
<dbReference type="GO" id="GO:0005829">
    <property type="term" value="C:cytosol"/>
    <property type="evidence" value="ECO:0007669"/>
    <property type="project" value="TreeGrafter"/>
</dbReference>
<organism evidence="10 11">
    <name type="scientific">Acanthosepion pharaonis</name>
    <name type="common">Pharaoh cuttlefish</name>
    <name type="synonym">Sepia pharaonis</name>
    <dbReference type="NCBI Taxonomy" id="158019"/>
    <lineage>
        <taxon>Eukaryota</taxon>
        <taxon>Metazoa</taxon>
        <taxon>Spiralia</taxon>
        <taxon>Lophotrochozoa</taxon>
        <taxon>Mollusca</taxon>
        <taxon>Cephalopoda</taxon>
        <taxon>Coleoidea</taxon>
        <taxon>Decapodiformes</taxon>
        <taxon>Sepiida</taxon>
        <taxon>Sepiina</taxon>
        <taxon>Sepiidae</taxon>
        <taxon>Acanthosepion</taxon>
    </lineage>
</organism>
<feature type="transmembrane region" description="Helical" evidence="8">
    <location>
        <begin position="254"/>
        <end position="275"/>
    </location>
</feature>
<feature type="transmembrane region" description="Helical" evidence="8">
    <location>
        <begin position="287"/>
        <end position="314"/>
    </location>
</feature>
<comment type="similarity">
    <text evidence="2">Belongs to the PDCD4 family.</text>
</comment>
<dbReference type="GO" id="GO:0045892">
    <property type="term" value="P:negative regulation of DNA-templated transcription"/>
    <property type="evidence" value="ECO:0007669"/>
    <property type="project" value="InterPro"/>
</dbReference>
<accession>A0A812D349</accession>
<evidence type="ECO:0000256" key="5">
    <source>
        <dbReference type="ARBA" id="ARBA00022737"/>
    </source>
</evidence>
<keyword evidence="4" id="KW-0963">Cytoplasm</keyword>
<dbReference type="PANTHER" id="PTHR12626:SF0">
    <property type="entry name" value="PROGRAMMED CELL DEATH PROTEIN 4"/>
    <property type="match status" value="1"/>
</dbReference>
<feature type="compositionally biased region" description="Basic and acidic residues" evidence="7">
    <location>
        <begin position="40"/>
        <end position="49"/>
    </location>
</feature>
<proteinExistence type="inferred from homology"/>
<feature type="region of interest" description="Disordered" evidence="7">
    <location>
        <begin position="1"/>
        <end position="56"/>
    </location>
</feature>
<dbReference type="OrthoDB" id="414546at2759"/>
<sequence length="592" mass="65518">MFSKNSRRSRSGKGRGLPKKGGGGGKGTWGLPGDEVYEDGVCRDVHDPNYDPESQDEYIVEETELEVDDEQFNRLVEPLLLEYFEHGDTSDVRDSLQDLNLGHLTPQVTELAINLALDRKSLQREMTSVLISDLYGNVFNHQNIADGFDSVLRSLSELTLDAPEAPTIVGQFIARAVADDCLPPKFVSSYKGKVDCPHASFHFTLKIFPLHSRLLLFILVSFSSFSSPSLHSRLLLFILVSFSSFSSPSLHSRLLLFILVSFSSFRLLLFILVSFSSFSSPSLHSLLLLFILVSFSSFSPPSLHSLLLFILVSFSSFSSPSLHSRLLLFILVSFSSFSSPSLHSRLLLFILVSFSSFSSPSLHSRLLLFILVSFSSFSAALDKADILLNMKHGIVRLDNVWGTGGGLRPVKFLVKQIVLLLKEYLSSGDMVEATRCLQELEVPHFHHELVYEATVMVLEDSTERAAEMMCKLLKSLCVAVIITPQQVVQGFRRVYEAMPDLCLDVPAAYVILEKFAAACYKAGVLSTELYQELPQRGRKRFVSEGDGAAVAGFFLSSHTPLPLSLAASVANVEALNRNDGSSKSHAGQWSKL</sequence>
<dbReference type="AlphaFoldDB" id="A0A812D349"/>
<dbReference type="SUPFAM" id="SSF48371">
    <property type="entry name" value="ARM repeat"/>
    <property type="match status" value="2"/>
</dbReference>
<keyword evidence="8" id="KW-1133">Transmembrane helix</keyword>
<feature type="transmembrane region" description="Helical" evidence="8">
    <location>
        <begin position="326"/>
        <end position="352"/>
    </location>
</feature>
<keyword evidence="6" id="KW-0539">Nucleus</keyword>
<dbReference type="EMBL" id="CAHIKZ030002378">
    <property type="protein sequence ID" value="CAE1286034.1"/>
    <property type="molecule type" value="Genomic_DNA"/>
</dbReference>
<evidence type="ECO:0000256" key="3">
    <source>
        <dbReference type="ARBA" id="ARBA00014414"/>
    </source>
</evidence>
<dbReference type="FunFam" id="1.25.40.180:FF:000009">
    <property type="entry name" value="programmed cell death protein 4"/>
    <property type="match status" value="1"/>
</dbReference>
<dbReference type="Proteomes" id="UP000597762">
    <property type="component" value="Unassembled WGS sequence"/>
</dbReference>
<feature type="transmembrane region" description="Helical" evidence="8">
    <location>
        <begin position="214"/>
        <end position="242"/>
    </location>
</feature>
<reference evidence="10" key="1">
    <citation type="submission" date="2021-01" db="EMBL/GenBank/DDBJ databases">
        <authorList>
            <person name="Li R."/>
            <person name="Bekaert M."/>
        </authorList>
    </citation>
    <scope>NUCLEOTIDE SEQUENCE</scope>
    <source>
        <strain evidence="10">Farmed</strain>
    </source>
</reference>
<dbReference type="FunFam" id="1.25.40.180:FF:000008">
    <property type="entry name" value="Programmed cell death protein 4"/>
    <property type="match status" value="1"/>
</dbReference>
<evidence type="ECO:0000313" key="11">
    <source>
        <dbReference type="Proteomes" id="UP000597762"/>
    </source>
</evidence>
<feature type="compositionally biased region" description="Basic residues" evidence="7">
    <location>
        <begin position="1"/>
        <end position="18"/>
    </location>
</feature>
<evidence type="ECO:0000256" key="6">
    <source>
        <dbReference type="ARBA" id="ARBA00023242"/>
    </source>
</evidence>
<dbReference type="Pfam" id="PF02847">
    <property type="entry name" value="MA3"/>
    <property type="match status" value="2"/>
</dbReference>
<dbReference type="InterPro" id="IPR039778">
    <property type="entry name" value="PDCD4"/>
</dbReference>
<dbReference type="SMART" id="SM00544">
    <property type="entry name" value="MA3"/>
    <property type="match status" value="2"/>
</dbReference>
<evidence type="ECO:0000256" key="8">
    <source>
        <dbReference type="SAM" id="Phobius"/>
    </source>
</evidence>
<evidence type="ECO:0000256" key="1">
    <source>
        <dbReference type="ARBA" id="ARBA00004496"/>
    </source>
</evidence>
<protein>
    <recommendedName>
        <fullName evidence="3">Programmed cell death protein 4</fullName>
    </recommendedName>
</protein>
<dbReference type="InterPro" id="IPR003891">
    <property type="entry name" value="Initiation_fac_eIF4g_MI"/>
</dbReference>
<feature type="transmembrane region" description="Helical" evidence="8">
    <location>
        <begin position="364"/>
        <end position="381"/>
    </location>
</feature>
<evidence type="ECO:0000313" key="10">
    <source>
        <dbReference type="EMBL" id="CAE1286034.1"/>
    </source>
</evidence>
<evidence type="ECO:0000256" key="7">
    <source>
        <dbReference type="SAM" id="MobiDB-lite"/>
    </source>
</evidence>
<comment type="caution">
    <text evidence="10">The sequence shown here is derived from an EMBL/GenBank/DDBJ whole genome shotgun (WGS) entry which is preliminary data.</text>
</comment>
<evidence type="ECO:0000256" key="2">
    <source>
        <dbReference type="ARBA" id="ARBA00005497"/>
    </source>
</evidence>
<keyword evidence="11" id="KW-1185">Reference proteome</keyword>